<keyword evidence="2" id="KW-1133">Transmembrane helix</keyword>
<evidence type="ECO:0008006" key="5">
    <source>
        <dbReference type="Google" id="ProtNLM"/>
    </source>
</evidence>
<evidence type="ECO:0000313" key="4">
    <source>
        <dbReference type="Proteomes" id="UP000246078"/>
    </source>
</evidence>
<dbReference type="VEuPathDB" id="TriTrypDB:TcG_11387"/>
<dbReference type="EMBL" id="PRFC01000090">
    <property type="protein sequence ID" value="PWV08388.1"/>
    <property type="molecule type" value="Genomic_DNA"/>
</dbReference>
<dbReference type="VEuPathDB" id="TriTrypDB:TcYC6_0054300"/>
<dbReference type="VEuPathDB" id="TriTrypDB:TCSYLVIO_001203"/>
<dbReference type="GO" id="GO:0004519">
    <property type="term" value="F:endonuclease activity"/>
    <property type="evidence" value="ECO:0007669"/>
    <property type="project" value="InterPro"/>
</dbReference>
<name>A0A2V2WIF1_TRYCR</name>
<dbReference type="VEuPathDB" id="TriTrypDB:TcCL_NonESM09721"/>
<dbReference type="VEuPathDB" id="TriTrypDB:ECC02_010068"/>
<dbReference type="Proteomes" id="UP000246078">
    <property type="component" value="Unassembled WGS sequence"/>
</dbReference>
<feature type="region of interest" description="Disordered" evidence="1">
    <location>
        <begin position="333"/>
        <end position="357"/>
    </location>
</feature>
<dbReference type="OrthoDB" id="10263222at2759"/>
<dbReference type="VEuPathDB" id="TriTrypDB:Tc_MARK_5395"/>
<feature type="compositionally biased region" description="Polar residues" evidence="1">
    <location>
        <begin position="343"/>
        <end position="357"/>
    </location>
</feature>
<dbReference type="GO" id="GO:0030687">
    <property type="term" value="C:preribosome, large subunit precursor"/>
    <property type="evidence" value="ECO:0007669"/>
    <property type="project" value="TreeGrafter"/>
</dbReference>
<dbReference type="VEuPathDB" id="TriTrypDB:BCY84_04943"/>
<evidence type="ECO:0000256" key="2">
    <source>
        <dbReference type="SAM" id="Phobius"/>
    </source>
</evidence>
<feature type="transmembrane region" description="Helical" evidence="2">
    <location>
        <begin position="38"/>
        <end position="62"/>
    </location>
</feature>
<evidence type="ECO:0000256" key="1">
    <source>
        <dbReference type="SAM" id="MobiDB-lite"/>
    </source>
</evidence>
<keyword evidence="2" id="KW-0812">Transmembrane</keyword>
<dbReference type="VEuPathDB" id="TriTrypDB:C3747_90g174"/>
<evidence type="ECO:0000313" key="3">
    <source>
        <dbReference type="EMBL" id="PWV08388.1"/>
    </source>
</evidence>
<comment type="caution">
    <text evidence="3">The sequence shown here is derived from an EMBL/GenBank/DDBJ whole genome shotgun (WGS) entry which is preliminary data.</text>
</comment>
<dbReference type="InterPro" id="IPR007174">
    <property type="entry name" value="Las1"/>
</dbReference>
<dbReference type="VEuPathDB" id="TriTrypDB:C4B63_60g136"/>
<proteinExistence type="predicted"/>
<sequence length="393" mass="44149">MSCLAVHWGLLLCAWLSGSLLVDFIWSSCPLRFIESAVLLRIDFLFLFLRLVNTTLFTFFFFCRPITKGSGVGTDTHTHIYMHIYIYMPTNMVRKRSRAWQNSPNEKRKRGTCIKSGLGELGDLDAVAPTGTSGRIRADVSNTKAVGAASAEGEFAFSTAPFLSLSRSAPSAFGHGWDEWKRVKRMLFDPQDGTGLTEARREALNRIQLVWKARERKNRQLPAYAEATALLMEAFSLDEGDQLSSLGAVSFYGAAISRAVHLMTGSFARGAADTYRKRARLIGFPEEAVEVRQRVAHGALPLLSELRWVCGLVLQFLFHHYWVEQERHVHLMEEETEGEEDNATSGHGVQQSAPSTTVEEMRQLLEDLSDVGEDVTDYSNDRVEFLQDGWKLC</sequence>
<organism evidence="3 4">
    <name type="scientific">Trypanosoma cruzi</name>
    <dbReference type="NCBI Taxonomy" id="5693"/>
    <lineage>
        <taxon>Eukaryota</taxon>
        <taxon>Discoba</taxon>
        <taxon>Euglenozoa</taxon>
        <taxon>Kinetoplastea</taxon>
        <taxon>Metakinetoplastina</taxon>
        <taxon>Trypanosomatida</taxon>
        <taxon>Trypanosomatidae</taxon>
        <taxon>Trypanosoma</taxon>
        <taxon>Schizotrypanum</taxon>
    </lineage>
</organism>
<reference evidence="3 4" key="1">
    <citation type="journal article" date="2018" name="Microb. Genom.">
        <title>Expanding an expanded genome: long-read sequencing of Trypanosoma cruzi.</title>
        <authorList>
            <person name="Berna L."/>
            <person name="Rodriguez M."/>
            <person name="Chiribao M.L."/>
            <person name="Parodi-Talice A."/>
            <person name="Pita S."/>
            <person name="Rijo G."/>
            <person name="Alvarez-Valin F."/>
            <person name="Robello C."/>
        </authorList>
    </citation>
    <scope>NUCLEOTIDE SEQUENCE [LARGE SCALE GENOMIC DNA]</scope>
    <source>
        <strain evidence="3 4">TCC</strain>
    </source>
</reference>
<dbReference type="GO" id="GO:0090730">
    <property type="term" value="C:Las1 complex"/>
    <property type="evidence" value="ECO:0007669"/>
    <property type="project" value="InterPro"/>
</dbReference>
<gene>
    <name evidence="3" type="ORF">C3747_90g174</name>
</gene>
<dbReference type="VEuPathDB" id="TriTrypDB:TcCLB.509109.110"/>
<dbReference type="PANTHER" id="PTHR15002">
    <property type="entry name" value="RIBOSOMAL BIOGENESIS PROTEIN LAS1L"/>
    <property type="match status" value="1"/>
</dbReference>
<keyword evidence="2" id="KW-0472">Membrane</keyword>
<feature type="transmembrane region" description="Helical" evidence="2">
    <location>
        <begin position="6"/>
        <end position="26"/>
    </location>
</feature>
<protein>
    <recommendedName>
        <fullName evidence="5">Las1-like</fullName>
    </recommendedName>
</protein>
<dbReference type="SMR" id="A0A2V2WIF1"/>
<accession>A0A2V2WIF1</accession>
<dbReference type="VEuPathDB" id="TriTrypDB:TcCLB.510603.100"/>
<dbReference type="GO" id="GO:0000470">
    <property type="term" value="P:maturation of LSU-rRNA"/>
    <property type="evidence" value="ECO:0007669"/>
    <property type="project" value="TreeGrafter"/>
</dbReference>
<dbReference type="GO" id="GO:0000460">
    <property type="term" value="P:maturation of 5.8S rRNA"/>
    <property type="evidence" value="ECO:0007669"/>
    <property type="project" value="TreeGrafter"/>
</dbReference>
<dbReference type="Pfam" id="PF04031">
    <property type="entry name" value="Las1"/>
    <property type="match status" value="1"/>
</dbReference>
<dbReference type="PANTHER" id="PTHR15002:SF0">
    <property type="entry name" value="RIBOSOMAL BIOGENESIS PROTEIN LAS1L"/>
    <property type="match status" value="1"/>
</dbReference>
<dbReference type="VEuPathDB" id="TriTrypDB:TcBrA4_0114370"/>
<dbReference type="AlphaFoldDB" id="A0A2V2WIF1"/>